<dbReference type="GO" id="GO:0044732">
    <property type="term" value="C:mitotic spindle pole body"/>
    <property type="evidence" value="ECO:0007669"/>
    <property type="project" value="TreeGrafter"/>
</dbReference>
<keyword evidence="2" id="KW-0812">Transmembrane</keyword>
<keyword evidence="4" id="KW-0472">Membrane</keyword>
<organism evidence="8 9">
    <name type="scientific">Ustilago bromivora</name>
    <dbReference type="NCBI Taxonomy" id="307758"/>
    <lineage>
        <taxon>Eukaryota</taxon>
        <taxon>Fungi</taxon>
        <taxon>Dikarya</taxon>
        <taxon>Basidiomycota</taxon>
        <taxon>Ustilaginomycotina</taxon>
        <taxon>Ustilaginomycetes</taxon>
        <taxon>Ustilaginales</taxon>
        <taxon>Ustilaginaceae</taxon>
        <taxon>Ustilago</taxon>
    </lineage>
</organism>
<dbReference type="GO" id="GO:0034506">
    <property type="term" value="C:chromosome, centromeric core domain"/>
    <property type="evidence" value="ECO:0007669"/>
    <property type="project" value="TreeGrafter"/>
</dbReference>
<dbReference type="InterPro" id="IPR018617">
    <property type="entry name" value="Ima1_N"/>
</dbReference>
<feature type="region of interest" description="Disordered" evidence="6">
    <location>
        <begin position="479"/>
        <end position="509"/>
    </location>
</feature>
<evidence type="ECO:0000256" key="4">
    <source>
        <dbReference type="ARBA" id="ARBA00023136"/>
    </source>
</evidence>
<evidence type="ECO:0000256" key="2">
    <source>
        <dbReference type="ARBA" id="ARBA00022692"/>
    </source>
</evidence>
<dbReference type="Proteomes" id="UP000179920">
    <property type="component" value="Chromosome I"/>
</dbReference>
<comment type="subcellular location">
    <subcellularLocation>
        <location evidence="1">Nucleus inner membrane</location>
        <topology evidence="1">Multi-pass membrane protein</topology>
    </subcellularLocation>
</comment>
<dbReference type="GO" id="GO:0034992">
    <property type="term" value="C:microtubule organizing center attachment site"/>
    <property type="evidence" value="ECO:0007669"/>
    <property type="project" value="TreeGrafter"/>
</dbReference>
<dbReference type="AlphaFoldDB" id="A0A1K0FUM9"/>
<evidence type="ECO:0000256" key="6">
    <source>
        <dbReference type="SAM" id="MobiDB-lite"/>
    </source>
</evidence>
<evidence type="ECO:0000256" key="3">
    <source>
        <dbReference type="ARBA" id="ARBA00022989"/>
    </source>
</evidence>
<gene>
    <name evidence="8" type="ORF">UBRO_01198</name>
</gene>
<dbReference type="GO" id="GO:0071765">
    <property type="term" value="P:nuclear inner membrane organization"/>
    <property type="evidence" value="ECO:0007669"/>
    <property type="project" value="InterPro"/>
</dbReference>
<dbReference type="OrthoDB" id="5966927at2759"/>
<dbReference type="PANTHER" id="PTHR28538">
    <property type="entry name" value="INTEGRAL INNER NUCLEAR MEMBRANE PROTEIN IMA1"/>
    <property type="match status" value="1"/>
</dbReference>
<dbReference type="EMBL" id="LT558117">
    <property type="protein sequence ID" value="SAM58397.1"/>
    <property type="molecule type" value="Genomic_DNA"/>
</dbReference>
<name>A0A1K0FUM9_9BASI</name>
<feature type="region of interest" description="Disordered" evidence="6">
    <location>
        <begin position="522"/>
        <end position="636"/>
    </location>
</feature>
<feature type="compositionally biased region" description="Polar residues" evidence="6">
    <location>
        <begin position="525"/>
        <end position="537"/>
    </location>
</feature>
<feature type="domain" description="Ima1 N-terminal" evidence="7">
    <location>
        <begin position="64"/>
        <end position="194"/>
    </location>
</feature>
<feature type="region of interest" description="Disordered" evidence="6">
    <location>
        <begin position="108"/>
        <end position="132"/>
    </location>
</feature>
<keyword evidence="3" id="KW-1133">Transmembrane helix</keyword>
<dbReference type="GO" id="GO:0005637">
    <property type="term" value="C:nuclear inner membrane"/>
    <property type="evidence" value="ECO:0007669"/>
    <property type="project" value="UniProtKB-SubCell"/>
</dbReference>
<accession>A0A1K0FUM9</accession>
<dbReference type="Pfam" id="PF09779">
    <property type="entry name" value="Ima1_N"/>
    <property type="match status" value="1"/>
</dbReference>
<evidence type="ECO:0000313" key="9">
    <source>
        <dbReference type="Proteomes" id="UP000179920"/>
    </source>
</evidence>
<sequence length="636" mass="69385">MWKLLPWSGRQPSGYPQRQCFFCCTTSIILPPYGPDNNAHGSSNGHTPHPSTVATSCTTIISTGTPTNWFCSHCHCQNVTLEDGTLVEQYTRPMWDEEWNRDRSQLLQHTRPSKSGKTAKASSPTQPRTLPGKDGFTFCHTCRTNQVLRLNMLADYLPSEDNAEYREKLEELSAYEASIAARYPAVCADCAPKVQERISERDQFARSWSLGKWLELKKKASLADLADGQGARGAKASVSPSDLIPSNTKGGLHSATTVRLGIASRISGIVDSEHGSRLVMAVFVLVNASIWAGYLAVCLNPVAAASSVQLFRDRIQSQPFSIYTASAALLALFVTPKLLLKCSRFDPLKRSSDKARTRKMRVEATGLQLWRLSQQIILFVRITILILTAVASLRADMLDNGICWLQRDPTQLLWLSALTMLASETSITLLAASQLRLHSPTPLQLVSKPIVPNGAPSRIDFANDPLLTNLSLCAAAPQSSQSNGFGMATAGSQEDNDTVLPRPQRDADGDAVMQDAATYTARRASISSEQGWEQCSPQIAPAPARPSVSTWSSNSFAPASAATSTSINRSNTRCPPKKYNDFQLGPQRFWEPQNPTGLEDVFGRAVSLDDGPPQHAEQRDDAEGGGGSWSKWFGSS</sequence>
<proteinExistence type="predicted"/>
<evidence type="ECO:0000259" key="7">
    <source>
        <dbReference type="Pfam" id="PF09779"/>
    </source>
</evidence>
<evidence type="ECO:0000313" key="8">
    <source>
        <dbReference type="EMBL" id="SAM58397.1"/>
    </source>
</evidence>
<evidence type="ECO:0000256" key="5">
    <source>
        <dbReference type="ARBA" id="ARBA00023242"/>
    </source>
</evidence>
<protein>
    <recommendedName>
        <fullName evidence="7">Ima1 N-terminal domain-containing protein</fullName>
    </recommendedName>
</protein>
<keyword evidence="5" id="KW-0539">Nucleus</keyword>
<evidence type="ECO:0000256" key="1">
    <source>
        <dbReference type="ARBA" id="ARBA00004473"/>
    </source>
</evidence>
<dbReference type="PANTHER" id="PTHR28538:SF1">
    <property type="entry name" value="INTEGRAL INNER NUCLEAR MEMBRANE PROTEIN IMA1"/>
    <property type="match status" value="1"/>
</dbReference>
<feature type="compositionally biased region" description="Low complexity" evidence="6">
    <location>
        <begin position="552"/>
        <end position="566"/>
    </location>
</feature>
<feature type="compositionally biased region" description="Polar residues" evidence="6">
    <location>
        <begin position="108"/>
        <end position="128"/>
    </location>
</feature>
<reference evidence="9" key="1">
    <citation type="submission" date="2016-04" db="EMBL/GenBank/DDBJ databases">
        <authorList>
            <person name="Guldener U."/>
            <person name="Guldener U."/>
        </authorList>
    </citation>
    <scope>NUCLEOTIDE SEQUENCE [LARGE SCALE GENOMIC DNA]</scope>
    <source>
        <strain evidence="9">UB2112</strain>
    </source>
</reference>
<dbReference type="InterPro" id="IPR042321">
    <property type="entry name" value="Ima1"/>
</dbReference>